<comment type="caution">
    <text evidence="1">The sequence shown here is derived from an EMBL/GenBank/DDBJ whole genome shotgun (WGS) entry which is preliminary data.</text>
</comment>
<organism evidence="1 2">
    <name type="scientific">Rubritalea tangerina</name>
    <dbReference type="NCBI Taxonomy" id="430798"/>
    <lineage>
        <taxon>Bacteria</taxon>
        <taxon>Pseudomonadati</taxon>
        <taxon>Verrucomicrobiota</taxon>
        <taxon>Verrucomicrobiia</taxon>
        <taxon>Verrucomicrobiales</taxon>
        <taxon>Rubritaleaceae</taxon>
        <taxon>Rubritalea</taxon>
    </lineage>
</organism>
<accession>A0ABW4ZD62</accession>
<dbReference type="RefSeq" id="WP_377091050.1">
    <property type="nucleotide sequence ID" value="NZ_JBHSJL010000014.1"/>
</dbReference>
<keyword evidence="2" id="KW-1185">Reference proteome</keyword>
<dbReference type="Pfam" id="PF10127">
    <property type="entry name" value="RlaP"/>
    <property type="match status" value="2"/>
</dbReference>
<protein>
    <submittedName>
        <fullName evidence="1">DNA polymerase beta superfamily protein</fullName>
    </submittedName>
</protein>
<gene>
    <name evidence="1" type="ORF">ACFSW8_13000</name>
</gene>
<evidence type="ECO:0000313" key="2">
    <source>
        <dbReference type="Proteomes" id="UP001597389"/>
    </source>
</evidence>
<proteinExistence type="predicted"/>
<dbReference type="EMBL" id="JBHUJB010000054">
    <property type="protein sequence ID" value="MFD2159819.1"/>
    <property type="molecule type" value="Genomic_DNA"/>
</dbReference>
<dbReference type="PANTHER" id="PTHR34817">
    <property type="entry name" value="NUCLEOTIDYLTRANSFERASE"/>
    <property type="match status" value="1"/>
</dbReference>
<dbReference type="InterPro" id="IPR018775">
    <property type="entry name" value="RlaP"/>
</dbReference>
<dbReference type="PANTHER" id="PTHR34817:SF2">
    <property type="entry name" value="NUCLEOTIDYLTRANSFERASE"/>
    <property type="match status" value="1"/>
</dbReference>
<sequence>MSFVDLSVSGERREEIRVFLEEVEREHGVQVLYACESGSRAWGFASPDSDYDIRFIYQEKEASDFGGEGDTIELPIENDLDAGGWNVDKALGLLQKSNGALIEWLHSPIVYSEVDGFLDEWRGLAHKVLAEWNLVSHYRGHARQILEKKLKEASVTAKSYLYALRTTLCAEWVIRYRTHPPVPFEELLCLLSGEVRVAVDDLLSRKSGLGEKDLIDPIPVIDRFLRKHILSERPDDLSRMKEGGYPEVSSIRRRWTGRAARISDVASLNLRRVKRDDLLLFRSIAGSQAYGTSHSGSDVDYRGVFALPQQLLGGLESLDQVQDERGDDVCYELGKVLAMLQKNNPNMMELMYMPEDCVVHRYAVWDILKPEDFLSKKCELSFANYALGQVKKARGLNKKIVNPEPEERMGLIDFCYVLEGQGAKPLREWADERGIDLESAGLVKASHAPNTYGVYAGQAYRGVFSSKAADELICSSVGKEARPEAWMVANMDAYKKHCKAHKEYWSWVKHRNVDRYQTSQVAGYDAKNMMHTLRLLDVAEEIAREGLIRVRRPNVEFLMRVRSGEMDYNDLLDIAEQKMASVREAYAQCSLPEEPDFAKTNETLMEMRAFIG</sequence>
<evidence type="ECO:0000313" key="1">
    <source>
        <dbReference type="EMBL" id="MFD2159819.1"/>
    </source>
</evidence>
<name>A0ABW4ZD62_9BACT</name>
<dbReference type="Proteomes" id="UP001597389">
    <property type="component" value="Unassembled WGS sequence"/>
</dbReference>
<reference evidence="2" key="1">
    <citation type="journal article" date="2019" name="Int. J. Syst. Evol. Microbiol.">
        <title>The Global Catalogue of Microorganisms (GCM) 10K type strain sequencing project: providing services to taxonomists for standard genome sequencing and annotation.</title>
        <authorList>
            <consortium name="The Broad Institute Genomics Platform"/>
            <consortium name="The Broad Institute Genome Sequencing Center for Infectious Disease"/>
            <person name="Wu L."/>
            <person name="Ma J."/>
        </authorList>
    </citation>
    <scope>NUCLEOTIDE SEQUENCE [LARGE SCALE GENOMIC DNA]</scope>
    <source>
        <strain evidence="2">CCUG 57942</strain>
    </source>
</reference>